<dbReference type="OrthoDB" id="644067at2759"/>
<dbReference type="InterPro" id="IPR004827">
    <property type="entry name" value="bZIP"/>
</dbReference>
<dbReference type="InterPro" id="IPR046347">
    <property type="entry name" value="bZIP_sf"/>
</dbReference>
<comment type="subcellular location">
    <subcellularLocation>
        <location evidence="1">Nucleus</location>
    </subcellularLocation>
</comment>
<reference evidence="6 7" key="1">
    <citation type="journal article" date="2020" name="IScience">
        <title>Genome Sequencing of the Endangered Kingdonia uniflora (Circaeasteraceae, Ranunculales) Reveals Potential Mechanisms of Evolutionary Specialization.</title>
        <authorList>
            <person name="Sun Y."/>
            <person name="Deng T."/>
            <person name="Zhang A."/>
            <person name="Moore M.J."/>
            <person name="Landis J.B."/>
            <person name="Lin N."/>
            <person name="Zhang H."/>
            <person name="Zhang X."/>
            <person name="Huang J."/>
            <person name="Zhang X."/>
            <person name="Sun H."/>
            <person name="Wang H."/>
        </authorList>
    </citation>
    <scope>NUCLEOTIDE SEQUENCE [LARGE SCALE GENOMIC DNA]</scope>
    <source>
        <strain evidence="6">TB1705</strain>
        <tissue evidence="6">Leaf</tissue>
    </source>
</reference>
<dbReference type="EMBL" id="JACGCM010000944">
    <property type="protein sequence ID" value="KAF6164025.1"/>
    <property type="molecule type" value="Genomic_DNA"/>
</dbReference>
<evidence type="ECO:0000256" key="4">
    <source>
        <dbReference type="SAM" id="MobiDB-lite"/>
    </source>
</evidence>
<keyword evidence="7" id="KW-1185">Reference proteome</keyword>
<dbReference type="PANTHER" id="PTHR22952:SF433">
    <property type="entry name" value="PROTEIN FD"/>
    <property type="match status" value="1"/>
</dbReference>
<dbReference type="GO" id="GO:0005634">
    <property type="term" value="C:nucleus"/>
    <property type="evidence" value="ECO:0007669"/>
    <property type="project" value="UniProtKB-SubCell"/>
</dbReference>
<evidence type="ECO:0000256" key="2">
    <source>
        <dbReference type="ARBA" id="ARBA00023125"/>
    </source>
</evidence>
<feature type="domain" description="BZIP" evidence="5">
    <location>
        <begin position="194"/>
        <end position="209"/>
    </location>
</feature>
<feature type="region of interest" description="Disordered" evidence="4">
    <location>
        <begin position="137"/>
        <end position="219"/>
    </location>
</feature>
<dbReference type="Pfam" id="PF00170">
    <property type="entry name" value="bZIP_1"/>
    <property type="match status" value="1"/>
</dbReference>
<dbReference type="PROSITE" id="PS00036">
    <property type="entry name" value="BZIP_BASIC"/>
    <property type="match status" value="1"/>
</dbReference>
<dbReference type="PANTHER" id="PTHR22952">
    <property type="entry name" value="CAMP-RESPONSE ELEMENT BINDING PROTEIN-RELATED"/>
    <property type="match status" value="1"/>
</dbReference>
<evidence type="ECO:0000256" key="3">
    <source>
        <dbReference type="ARBA" id="ARBA00023242"/>
    </source>
</evidence>
<name>A0A7J7NA38_9MAGN</name>
<keyword evidence="2" id="KW-0238">DNA-binding</keyword>
<dbReference type="Gene3D" id="1.20.5.170">
    <property type="match status" value="1"/>
</dbReference>
<organism evidence="6 7">
    <name type="scientific">Kingdonia uniflora</name>
    <dbReference type="NCBI Taxonomy" id="39325"/>
    <lineage>
        <taxon>Eukaryota</taxon>
        <taxon>Viridiplantae</taxon>
        <taxon>Streptophyta</taxon>
        <taxon>Embryophyta</taxon>
        <taxon>Tracheophyta</taxon>
        <taxon>Spermatophyta</taxon>
        <taxon>Magnoliopsida</taxon>
        <taxon>Ranunculales</taxon>
        <taxon>Circaeasteraceae</taxon>
        <taxon>Kingdonia</taxon>
    </lineage>
</organism>
<proteinExistence type="predicted"/>
<dbReference type="SUPFAM" id="SSF57959">
    <property type="entry name" value="Leucine zipper domain"/>
    <property type="match status" value="1"/>
</dbReference>
<dbReference type="Proteomes" id="UP000541444">
    <property type="component" value="Unassembled WGS sequence"/>
</dbReference>
<protein>
    <recommendedName>
        <fullName evidence="5">BZIP domain-containing protein</fullName>
    </recommendedName>
</protein>
<dbReference type="GO" id="GO:0003677">
    <property type="term" value="F:DNA binding"/>
    <property type="evidence" value="ECO:0007669"/>
    <property type="project" value="UniProtKB-KW"/>
</dbReference>
<feature type="compositionally biased region" description="Low complexity" evidence="4">
    <location>
        <begin position="10"/>
        <end position="40"/>
    </location>
</feature>
<comment type="caution">
    <text evidence="6">The sequence shown here is derived from an EMBL/GenBank/DDBJ whole genome shotgun (WGS) entry which is preliminary data.</text>
</comment>
<evidence type="ECO:0000313" key="6">
    <source>
        <dbReference type="EMBL" id="KAF6164025.1"/>
    </source>
</evidence>
<feature type="compositionally biased region" description="Basic and acidic residues" evidence="4">
    <location>
        <begin position="198"/>
        <end position="212"/>
    </location>
</feature>
<dbReference type="GO" id="GO:0045893">
    <property type="term" value="P:positive regulation of DNA-templated transcription"/>
    <property type="evidence" value="ECO:0007669"/>
    <property type="project" value="InterPro"/>
</dbReference>
<dbReference type="GO" id="GO:0003700">
    <property type="term" value="F:DNA-binding transcription factor activity"/>
    <property type="evidence" value="ECO:0007669"/>
    <property type="project" value="InterPro"/>
</dbReference>
<evidence type="ECO:0000313" key="7">
    <source>
        <dbReference type="Proteomes" id="UP000541444"/>
    </source>
</evidence>
<accession>A0A7J7NA38</accession>
<dbReference type="AlphaFoldDB" id="A0A7J7NA38"/>
<keyword evidence="3" id="KW-0539">Nucleus</keyword>
<evidence type="ECO:0000256" key="1">
    <source>
        <dbReference type="ARBA" id="ARBA00004123"/>
    </source>
</evidence>
<dbReference type="InterPro" id="IPR043452">
    <property type="entry name" value="BZIP46-like"/>
</dbReference>
<feature type="region of interest" description="Disordered" evidence="4">
    <location>
        <begin position="1"/>
        <end position="44"/>
    </location>
</feature>
<sequence length="219" mass="24794">MWSSGGEEINNIYNSSSSQSSNTKTNTNSSSSSSHSPFSNLPRRRTMEEVWNDINLSSMHQNPTNEHYHHHQNNPIIGMNNIQEFLARPFSKDQQTGHVNVISSNNKEVLSNAFGSNAPKPPIVLCLNSEPDFQYLENNDHPLRPQSRFDNNHSNDDTSFASPFDGFASPSGFYPFSKRRAPEDEDNTGDRRLKRMIKNRDSAARSRARKQEIISSLPL</sequence>
<gene>
    <name evidence="6" type="ORF">GIB67_028729</name>
</gene>
<evidence type="ECO:0000259" key="5">
    <source>
        <dbReference type="PROSITE" id="PS00036"/>
    </source>
</evidence>